<feature type="coiled-coil region" evidence="3">
    <location>
        <begin position="116"/>
        <end position="143"/>
    </location>
</feature>
<feature type="region of interest" description="Disordered" evidence="4">
    <location>
        <begin position="1"/>
        <end position="95"/>
    </location>
</feature>
<feature type="compositionally biased region" description="Acidic residues" evidence="4">
    <location>
        <begin position="38"/>
        <end position="87"/>
    </location>
</feature>
<evidence type="ECO:0000256" key="2">
    <source>
        <dbReference type="ARBA" id="ARBA00017475"/>
    </source>
</evidence>
<comment type="caution">
    <text evidence="5">The sequence shown here is derived from an EMBL/GenBank/DDBJ whole genome shotgun (WGS) entry which is preliminary data.</text>
</comment>
<evidence type="ECO:0000256" key="4">
    <source>
        <dbReference type="SAM" id="MobiDB-lite"/>
    </source>
</evidence>
<dbReference type="PANTHER" id="PTHR13245:SF14">
    <property type="entry name" value="RRP15-LIKE PROTEIN"/>
    <property type="match status" value="1"/>
</dbReference>
<gene>
    <name evidence="5" type="primary">Rrp15</name>
    <name evidence="5" type="ORF">EYF80_012512</name>
</gene>
<comment type="similarity">
    <text evidence="1">Belongs to the RRP15 family.</text>
</comment>
<dbReference type="GO" id="GO:0000470">
    <property type="term" value="P:maturation of LSU-rRNA"/>
    <property type="evidence" value="ECO:0007669"/>
    <property type="project" value="TreeGrafter"/>
</dbReference>
<dbReference type="OrthoDB" id="20949at2759"/>
<keyword evidence="6" id="KW-1185">Reference proteome</keyword>
<dbReference type="AlphaFoldDB" id="A0A4Z2IHN8"/>
<dbReference type="Proteomes" id="UP000314294">
    <property type="component" value="Unassembled WGS sequence"/>
</dbReference>
<feature type="region of interest" description="Disordered" evidence="4">
    <location>
        <begin position="221"/>
        <end position="248"/>
    </location>
</feature>
<accession>A0A4Z2IHN8</accession>
<dbReference type="EMBL" id="SRLO01000085">
    <property type="protein sequence ID" value="TNN77205.1"/>
    <property type="molecule type" value="Genomic_DNA"/>
</dbReference>
<evidence type="ECO:0000256" key="1">
    <source>
        <dbReference type="ARBA" id="ARBA00007462"/>
    </source>
</evidence>
<sequence>MMAALVKTHVQSPGDDAHPECGDDDDQSDSEGGSAEESSGDEANDEGDSDGDSEGGSDGGSDEEEAEEDGEEDGGEAKEEAEEEAVEGDAGNANAGWADAMAKILGKKTPESKTIILVKNKELDKMKEKEKKLQLERKKQVDKKRVWEMMAREKPDVVKDRETEKALQRIATRGVVQLFNAVRKHQKTIDIKVKEVGGSERKKAKFLSSVSKKDFIDVLRRTEGGSGASSKTEDTAAPAAEDQSSWKVLSDDFMMGATMKDWDKEEDDTANKD</sequence>
<organism evidence="5 6">
    <name type="scientific">Liparis tanakae</name>
    <name type="common">Tanaka's snailfish</name>
    <dbReference type="NCBI Taxonomy" id="230148"/>
    <lineage>
        <taxon>Eukaryota</taxon>
        <taxon>Metazoa</taxon>
        <taxon>Chordata</taxon>
        <taxon>Craniata</taxon>
        <taxon>Vertebrata</taxon>
        <taxon>Euteleostomi</taxon>
        <taxon>Actinopterygii</taxon>
        <taxon>Neopterygii</taxon>
        <taxon>Teleostei</taxon>
        <taxon>Neoteleostei</taxon>
        <taxon>Acanthomorphata</taxon>
        <taxon>Eupercaria</taxon>
        <taxon>Perciformes</taxon>
        <taxon>Cottioidei</taxon>
        <taxon>Cottales</taxon>
        <taxon>Liparidae</taxon>
        <taxon>Liparis</taxon>
    </lineage>
</organism>
<dbReference type="GO" id="GO:0030687">
    <property type="term" value="C:preribosome, large subunit precursor"/>
    <property type="evidence" value="ECO:0007669"/>
    <property type="project" value="TreeGrafter"/>
</dbReference>
<evidence type="ECO:0000256" key="3">
    <source>
        <dbReference type="SAM" id="Coils"/>
    </source>
</evidence>
<protein>
    <recommendedName>
        <fullName evidence="2">RRP15-like protein</fullName>
    </recommendedName>
</protein>
<dbReference type="PANTHER" id="PTHR13245">
    <property type="entry name" value="RRP15-LIKE PROTEIN"/>
    <property type="match status" value="1"/>
</dbReference>
<reference evidence="5 6" key="1">
    <citation type="submission" date="2019-03" db="EMBL/GenBank/DDBJ databases">
        <title>First draft genome of Liparis tanakae, snailfish: a comprehensive survey of snailfish specific genes.</title>
        <authorList>
            <person name="Kim W."/>
            <person name="Song I."/>
            <person name="Jeong J.-H."/>
            <person name="Kim D."/>
            <person name="Kim S."/>
            <person name="Ryu S."/>
            <person name="Song J.Y."/>
            <person name="Lee S.K."/>
        </authorList>
    </citation>
    <scope>NUCLEOTIDE SEQUENCE [LARGE SCALE GENOMIC DNA]</scope>
    <source>
        <tissue evidence="5">Muscle</tissue>
    </source>
</reference>
<dbReference type="InterPro" id="IPR012459">
    <property type="entry name" value="Rrp15"/>
</dbReference>
<dbReference type="GO" id="GO:0000460">
    <property type="term" value="P:maturation of 5.8S rRNA"/>
    <property type="evidence" value="ECO:0007669"/>
    <property type="project" value="TreeGrafter"/>
</dbReference>
<keyword evidence="3" id="KW-0175">Coiled coil</keyword>
<name>A0A4Z2IHN8_9TELE</name>
<dbReference type="Pfam" id="PF07890">
    <property type="entry name" value="Rrp15p"/>
    <property type="match status" value="1"/>
</dbReference>
<evidence type="ECO:0000313" key="5">
    <source>
        <dbReference type="EMBL" id="TNN77205.1"/>
    </source>
</evidence>
<evidence type="ECO:0000313" key="6">
    <source>
        <dbReference type="Proteomes" id="UP000314294"/>
    </source>
</evidence>
<proteinExistence type="inferred from homology"/>